<organism evidence="1 2">
    <name type="scientific">Aphanomyces astaci</name>
    <name type="common">Crayfish plague agent</name>
    <dbReference type="NCBI Taxonomy" id="112090"/>
    <lineage>
        <taxon>Eukaryota</taxon>
        <taxon>Sar</taxon>
        <taxon>Stramenopiles</taxon>
        <taxon>Oomycota</taxon>
        <taxon>Saprolegniomycetes</taxon>
        <taxon>Saprolegniales</taxon>
        <taxon>Verrucalvaceae</taxon>
        <taxon>Aphanomyces</taxon>
    </lineage>
</organism>
<dbReference type="AlphaFoldDB" id="A0A9X8DJN9"/>
<dbReference type="Gene3D" id="1.25.10.10">
    <property type="entry name" value="Leucine-rich Repeat Variant"/>
    <property type="match status" value="1"/>
</dbReference>
<accession>A0A9X8DJN9</accession>
<gene>
    <name evidence="1" type="ORF">DYB28_008851</name>
</gene>
<protein>
    <submittedName>
        <fullName evidence="1">Uncharacterized protein</fullName>
    </submittedName>
</protein>
<dbReference type="Proteomes" id="UP000275652">
    <property type="component" value="Unassembled WGS sequence"/>
</dbReference>
<dbReference type="EMBL" id="QUTI01058663">
    <property type="protein sequence ID" value="RLN94222.1"/>
    <property type="molecule type" value="Genomic_DNA"/>
</dbReference>
<sequence length="453" mass="48674">QLSSDVLRLNGLTCLRVWIKAAGFSLAKLYSNMPAVFQALLQTLHHPQTAPGPVKEVVVCALILSDALEINEYPPATSKDAATAALLSTLLTCQPTIQYYLIHDAQVAHAITTLISTLGEAELDWLVLGSPDALAFSDLLTLTSQPRRQIACLTFDVWLGIQDYPVASRHVAFQAAAFRRLLHTLVRQSCDDDDEEQDDVMAFRLASTDLLVAIHHLLKASFVADMVHLMTSSKVATEAAMFALTAVSSELKLRLADDVQTQQMVLHLCTSILFADVTPSVVVVASAFLGNLGPLIHAQWTTHGAADTSLLDATFQYLCFGMTVSVASSAACRAFNILCASCTLGHLDKQDRQWVVEGVVRVAAVSAWGRLALEQLLHSIFSRLAVPSSPSPSHVPMELHALGTVLRFLDAPSAAAGGPALTQHVVDLSWPHITRVASAAPSLPLDGTVLLLV</sequence>
<dbReference type="InterPro" id="IPR011989">
    <property type="entry name" value="ARM-like"/>
</dbReference>
<dbReference type="InterPro" id="IPR016024">
    <property type="entry name" value="ARM-type_fold"/>
</dbReference>
<evidence type="ECO:0000313" key="2">
    <source>
        <dbReference type="Proteomes" id="UP000275652"/>
    </source>
</evidence>
<reference evidence="1 2" key="1">
    <citation type="journal article" date="2018" name="J. Invertebr. Pathol.">
        <title>New genotyping method for the causative agent of crayfish plague (Aphanomyces astaci) based on whole genome data.</title>
        <authorList>
            <person name="Minardi D."/>
            <person name="Studholme D.J."/>
            <person name="van der Giezen M."/>
            <person name="Pretto T."/>
            <person name="Oidtmann B."/>
        </authorList>
    </citation>
    <scope>NUCLEOTIDE SEQUENCE [LARGE SCALE GENOMIC DNA]</scope>
    <source>
        <strain evidence="1 2">KB13</strain>
    </source>
</reference>
<proteinExistence type="predicted"/>
<evidence type="ECO:0000313" key="1">
    <source>
        <dbReference type="EMBL" id="RLN94222.1"/>
    </source>
</evidence>
<dbReference type="SUPFAM" id="SSF48371">
    <property type="entry name" value="ARM repeat"/>
    <property type="match status" value="1"/>
</dbReference>
<name>A0A9X8DJN9_APHAT</name>
<feature type="non-terminal residue" evidence="1">
    <location>
        <position position="1"/>
    </location>
</feature>
<comment type="caution">
    <text evidence="1">The sequence shown here is derived from an EMBL/GenBank/DDBJ whole genome shotgun (WGS) entry which is preliminary data.</text>
</comment>